<dbReference type="PANTHER" id="PTHR36154">
    <property type="entry name" value="DNA-BINDING TRANSCRIPTIONAL ACTIVATOR ALPA"/>
    <property type="match status" value="1"/>
</dbReference>
<protein>
    <submittedName>
        <fullName evidence="1">AlpA family transcriptional regulator</fullName>
    </submittedName>
</protein>
<dbReference type="Pfam" id="PF05930">
    <property type="entry name" value="Phage_AlpA"/>
    <property type="match status" value="1"/>
</dbReference>
<organism evidence="1 2">
    <name type="scientific">Candidatus Pantoea gossypiicola</name>
    <dbReference type="NCBI Taxonomy" id="2608008"/>
    <lineage>
        <taxon>Bacteria</taxon>
        <taxon>Pseudomonadati</taxon>
        <taxon>Pseudomonadota</taxon>
        <taxon>Gammaproteobacteria</taxon>
        <taxon>Enterobacterales</taxon>
        <taxon>Erwiniaceae</taxon>
        <taxon>Pantoea</taxon>
    </lineage>
</organism>
<proteinExistence type="predicted"/>
<dbReference type="InterPro" id="IPR052931">
    <property type="entry name" value="Prophage_regulatory_activator"/>
</dbReference>
<dbReference type="Gene3D" id="1.10.238.160">
    <property type="match status" value="1"/>
</dbReference>
<evidence type="ECO:0000313" key="1">
    <source>
        <dbReference type="EMBL" id="KAA6129045.1"/>
    </source>
</evidence>
<gene>
    <name evidence="1" type="ORF">F3I20_01725</name>
</gene>
<dbReference type="Proteomes" id="UP000324255">
    <property type="component" value="Unassembled WGS sequence"/>
</dbReference>
<dbReference type="InterPro" id="IPR010260">
    <property type="entry name" value="AlpA"/>
</dbReference>
<keyword evidence="2" id="KW-1185">Reference proteome</keyword>
<accession>A0AB34CZD9</accession>
<dbReference type="PANTHER" id="PTHR36154:SF1">
    <property type="entry name" value="DNA-BINDING TRANSCRIPTIONAL ACTIVATOR ALPA"/>
    <property type="match status" value="1"/>
</dbReference>
<sequence>MNTSTKQTTRLIRLPEVMHKTGYKKAWIYRLISENKFPKPIKLGARSVAFIEIEVDDWISDTISNSRTAS</sequence>
<reference evidence="1 2" key="1">
    <citation type="submission" date="2019-09" db="EMBL/GenBank/DDBJ databases">
        <title>Genomic diversity of phyloplane-associated Pantoea species in Pakistan cotton crop.</title>
        <authorList>
            <person name="Tufail M.R."/>
            <person name="Cook D.R."/>
        </authorList>
    </citation>
    <scope>NUCLEOTIDE SEQUENCE [LARGE SCALE GENOMIC DNA]</scope>
    <source>
        <strain evidence="1 2">B_8</strain>
    </source>
</reference>
<name>A0AB34CZD9_9GAMM</name>
<dbReference type="RefSeq" id="WP_033775676.1">
    <property type="nucleotide sequence ID" value="NZ_VWVM01000001.1"/>
</dbReference>
<dbReference type="AlphaFoldDB" id="A0AB34CZD9"/>
<evidence type="ECO:0000313" key="2">
    <source>
        <dbReference type="Proteomes" id="UP000324255"/>
    </source>
</evidence>
<comment type="caution">
    <text evidence="1">The sequence shown here is derived from an EMBL/GenBank/DDBJ whole genome shotgun (WGS) entry which is preliminary data.</text>
</comment>
<dbReference type="EMBL" id="VWVM01000001">
    <property type="protein sequence ID" value="KAA6129045.1"/>
    <property type="molecule type" value="Genomic_DNA"/>
</dbReference>